<dbReference type="AlphaFoldDB" id="A0A451AIS7"/>
<feature type="compositionally biased region" description="Acidic residues" evidence="1">
    <location>
        <begin position="43"/>
        <end position="52"/>
    </location>
</feature>
<dbReference type="EMBL" id="CAADFY010000118">
    <property type="protein sequence ID" value="VFK57515.1"/>
    <property type="molecule type" value="Genomic_DNA"/>
</dbReference>
<evidence type="ECO:0000313" key="2">
    <source>
        <dbReference type="EMBL" id="VFK57515.1"/>
    </source>
</evidence>
<evidence type="ECO:0000256" key="1">
    <source>
        <dbReference type="SAM" id="MobiDB-lite"/>
    </source>
</evidence>
<accession>A0A451AIS7</accession>
<sequence length="71" mass="8187">MSEYKLKRAQWQNVSALLDLLKQATEQLQNLIVTLEIDPDELPVEKDEDLEFTDIPKVENTNDDSGRKEKG</sequence>
<reference evidence="3" key="1">
    <citation type="submission" date="2019-02" db="EMBL/GenBank/DDBJ databases">
        <authorList>
            <person name="Gruber-Vodicka R. H."/>
            <person name="Seah K. B. B."/>
        </authorList>
    </citation>
    <scope>NUCLEOTIDE SEQUENCE</scope>
    <source>
        <strain evidence="3">BECK_BY2</strain>
        <strain evidence="2">BECK_BY3</strain>
    </source>
</reference>
<dbReference type="EMBL" id="CAADFV010000117">
    <property type="protein sequence ID" value="VFK65939.1"/>
    <property type="molecule type" value="Genomic_DNA"/>
</dbReference>
<protein>
    <submittedName>
        <fullName evidence="3">Uncharacterized protein</fullName>
    </submittedName>
</protein>
<name>A0A451AIS7_9GAMM</name>
<organism evidence="3">
    <name type="scientific">Candidatus Kentrum sp. TUN</name>
    <dbReference type="NCBI Taxonomy" id="2126343"/>
    <lineage>
        <taxon>Bacteria</taxon>
        <taxon>Pseudomonadati</taxon>
        <taxon>Pseudomonadota</taxon>
        <taxon>Gammaproteobacteria</taxon>
        <taxon>Candidatus Kentrum</taxon>
    </lineage>
</organism>
<feature type="region of interest" description="Disordered" evidence="1">
    <location>
        <begin position="43"/>
        <end position="71"/>
    </location>
</feature>
<evidence type="ECO:0000313" key="3">
    <source>
        <dbReference type="EMBL" id="VFK65939.1"/>
    </source>
</evidence>
<proteinExistence type="predicted"/>
<gene>
    <name evidence="3" type="ORF">BECKTUN1418E_GA0071001_11177</name>
    <name evidence="2" type="ORF">BECKTUN1418F_GA0071002_11187</name>
</gene>